<accession>A0AAX3N4W4</accession>
<dbReference type="EMBL" id="CP118101">
    <property type="protein sequence ID" value="WDH84888.1"/>
    <property type="molecule type" value="Genomic_DNA"/>
</dbReference>
<dbReference type="RefSeq" id="WP_274359914.1">
    <property type="nucleotide sequence ID" value="NZ_CP118101.1"/>
</dbReference>
<proteinExistence type="predicted"/>
<keyword evidence="1" id="KW-0805">Transcription regulation</keyword>
<name>A0AAX3N4W4_9BACL</name>
<dbReference type="SMART" id="SM00418">
    <property type="entry name" value="HTH_ARSR"/>
    <property type="match status" value="1"/>
</dbReference>
<dbReference type="AlphaFoldDB" id="A0AAX3N4W4"/>
<evidence type="ECO:0000256" key="3">
    <source>
        <dbReference type="ARBA" id="ARBA00023163"/>
    </source>
</evidence>
<evidence type="ECO:0000313" key="5">
    <source>
        <dbReference type="EMBL" id="WDH84888.1"/>
    </source>
</evidence>
<evidence type="ECO:0000313" key="6">
    <source>
        <dbReference type="Proteomes" id="UP001220962"/>
    </source>
</evidence>
<evidence type="ECO:0000259" key="4">
    <source>
        <dbReference type="PROSITE" id="PS50987"/>
    </source>
</evidence>
<protein>
    <submittedName>
        <fullName evidence="5">Helix-turn-helix domain-containing protein</fullName>
    </submittedName>
</protein>
<dbReference type="InterPro" id="IPR051081">
    <property type="entry name" value="HTH_MetalResp_TranReg"/>
</dbReference>
<dbReference type="PANTHER" id="PTHR33154">
    <property type="entry name" value="TRANSCRIPTIONAL REGULATOR, ARSR FAMILY"/>
    <property type="match status" value="1"/>
</dbReference>
<dbReference type="GO" id="GO:0003677">
    <property type="term" value="F:DNA binding"/>
    <property type="evidence" value="ECO:0007669"/>
    <property type="project" value="UniProtKB-KW"/>
</dbReference>
<keyword evidence="2" id="KW-0238">DNA-binding</keyword>
<dbReference type="InterPro" id="IPR036388">
    <property type="entry name" value="WH-like_DNA-bd_sf"/>
</dbReference>
<dbReference type="Pfam" id="PF12840">
    <property type="entry name" value="HTH_20"/>
    <property type="match status" value="1"/>
</dbReference>
<dbReference type="PANTHER" id="PTHR33154:SF25">
    <property type="entry name" value="LMO0101 PROTEIN"/>
    <property type="match status" value="1"/>
</dbReference>
<evidence type="ECO:0000256" key="1">
    <source>
        <dbReference type="ARBA" id="ARBA00023015"/>
    </source>
</evidence>
<dbReference type="Proteomes" id="UP001220962">
    <property type="component" value="Chromosome"/>
</dbReference>
<dbReference type="InterPro" id="IPR001845">
    <property type="entry name" value="HTH_ArsR_DNA-bd_dom"/>
</dbReference>
<gene>
    <name evidence="5" type="ORF">PUW23_12015</name>
</gene>
<dbReference type="InterPro" id="IPR036390">
    <property type="entry name" value="WH_DNA-bd_sf"/>
</dbReference>
<feature type="domain" description="HTH arsR-type" evidence="4">
    <location>
        <begin position="5"/>
        <end position="97"/>
    </location>
</feature>
<dbReference type="PROSITE" id="PS50987">
    <property type="entry name" value="HTH_ARSR_2"/>
    <property type="match status" value="1"/>
</dbReference>
<sequence length="97" mass="11180">MTIKLLNIDDEKRARIFKALSEKKRIEIVRYLMERPQANSCGEIGRTLGMDKSNVTYHLKIMNEAELIHVVREGQNKKIHLVKDKFNAAVPGFLDSL</sequence>
<evidence type="ECO:0000256" key="2">
    <source>
        <dbReference type="ARBA" id="ARBA00023125"/>
    </source>
</evidence>
<reference evidence="5" key="1">
    <citation type="submission" date="2023-02" db="EMBL/GenBank/DDBJ databases">
        <title>Pathogen: clinical or host-associated sample.</title>
        <authorList>
            <person name="Hergert J."/>
            <person name="Casey R."/>
            <person name="Wagner J."/>
            <person name="Young E.L."/>
            <person name="Oakeson K.F."/>
        </authorList>
    </citation>
    <scope>NUCLEOTIDE SEQUENCE</scope>
    <source>
        <strain evidence="5">2022CK-00830</strain>
    </source>
</reference>
<dbReference type="GO" id="GO:0003700">
    <property type="term" value="F:DNA-binding transcription factor activity"/>
    <property type="evidence" value="ECO:0007669"/>
    <property type="project" value="InterPro"/>
</dbReference>
<dbReference type="SUPFAM" id="SSF46785">
    <property type="entry name" value="Winged helix' DNA-binding domain"/>
    <property type="match status" value="1"/>
</dbReference>
<dbReference type="PRINTS" id="PR00778">
    <property type="entry name" value="HTHARSR"/>
</dbReference>
<dbReference type="CDD" id="cd00090">
    <property type="entry name" value="HTH_ARSR"/>
    <property type="match status" value="1"/>
</dbReference>
<dbReference type="Gene3D" id="1.10.10.10">
    <property type="entry name" value="Winged helix-like DNA-binding domain superfamily/Winged helix DNA-binding domain"/>
    <property type="match status" value="1"/>
</dbReference>
<organism evidence="5 6">
    <name type="scientific">Paenibacillus urinalis</name>
    <dbReference type="NCBI Taxonomy" id="521520"/>
    <lineage>
        <taxon>Bacteria</taxon>
        <taxon>Bacillati</taxon>
        <taxon>Bacillota</taxon>
        <taxon>Bacilli</taxon>
        <taxon>Bacillales</taxon>
        <taxon>Paenibacillaceae</taxon>
        <taxon>Paenibacillus</taxon>
    </lineage>
</organism>
<dbReference type="InterPro" id="IPR011991">
    <property type="entry name" value="ArsR-like_HTH"/>
</dbReference>
<keyword evidence="3" id="KW-0804">Transcription</keyword>